<accession>A0A4R7BK32</accession>
<proteinExistence type="predicted"/>
<dbReference type="Pfam" id="PF21948">
    <property type="entry name" value="LplA-B_cat"/>
    <property type="match status" value="1"/>
</dbReference>
<sequence length="304" mass="31474">MSGRLRILGTGLGPARWNVATSAALLRSIDDGGCDTLRFYRFPMACVIGRNQDAGIELDLPACEAEGVEIARRVTGGGAVIMGPGILAFDLVLGTQGRDIHQITRRAGEALTAALTALGFPAILATPGSVEIGGRKISGSAGRLGRRAALHQATLILDLAEAPPLALLRRRTEAGKPTPDPTHRVTSLAAEAAGAAPSAPDPSPAGEGESAPADRGGVTPRRSSPHPGSPREQVRARLGPPLWGGIGAARLEMHLARAFAEAFDLAPEPGDLTAAERALAAEILAREAGRDDYVLENARPMEVA</sequence>
<evidence type="ECO:0000313" key="4">
    <source>
        <dbReference type="Proteomes" id="UP000295122"/>
    </source>
</evidence>
<dbReference type="InterPro" id="IPR050664">
    <property type="entry name" value="Octanoyltrans_LipM/LipL"/>
</dbReference>
<reference evidence="3 4" key="1">
    <citation type="submission" date="2019-03" db="EMBL/GenBank/DDBJ databases">
        <title>Genomic Encyclopedia of Type Strains, Phase IV (KMG-IV): sequencing the most valuable type-strain genomes for metagenomic binning, comparative biology and taxonomic classification.</title>
        <authorList>
            <person name="Goeker M."/>
        </authorList>
    </citation>
    <scope>NUCLEOTIDE SEQUENCE [LARGE SCALE GENOMIC DNA]</scope>
    <source>
        <strain evidence="3 4">DSM 25903</strain>
    </source>
</reference>
<dbReference type="SUPFAM" id="SSF55681">
    <property type="entry name" value="Class II aaRS and biotin synthetases"/>
    <property type="match status" value="1"/>
</dbReference>
<gene>
    <name evidence="3" type="ORF">EV668_4926</name>
</gene>
<dbReference type="PANTHER" id="PTHR43679:SF2">
    <property type="entry name" value="OCTANOYL-[GCVH]:PROTEIN N-OCTANOYLTRANSFERASE"/>
    <property type="match status" value="1"/>
</dbReference>
<evidence type="ECO:0000259" key="2">
    <source>
        <dbReference type="PROSITE" id="PS51733"/>
    </source>
</evidence>
<dbReference type="RefSeq" id="WP_133775173.1">
    <property type="nucleotide sequence ID" value="NZ_SNZR01000019.1"/>
</dbReference>
<feature type="domain" description="BPL/LPL catalytic" evidence="2">
    <location>
        <begin position="31"/>
        <end position="204"/>
    </location>
</feature>
<feature type="compositionally biased region" description="Low complexity" evidence="1">
    <location>
        <begin position="190"/>
        <end position="208"/>
    </location>
</feature>
<dbReference type="EMBL" id="SNZR01000019">
    <property type="protein sequence ID" value="TDR84565.1"/>
    <property type="molecule type" value="Genomic_DNA"/>
</dbReference>
<comment type="caution">
    <text evidence="3">The sequence shown here is derived from an EMBL/GenBank/DDBJ whole genome shotgun (WGS) entry which is preliminary data.</text>
</comment>
<organism evidence="3 4">
    <name type="scientific">Enterovirga rhinocerotis</name>
    <dbReference type="NCBI Taxonomy" id="1339210"/>
    <lineage>
        <taxon>Bacteria</taxon>
        <taxon>Pseudomonadati</taxon>
        <taxon>Pseudomonadota</taxon>
        <taxon>Alphaproteobacteria</taxon>
        <taxon>Hyphomicrobiales</taxon>
        <taxon>Methylobacteriaceae</taxon>
        <taxon>Enterovirga</taxon>
    </lineage>
</organism>
<dbReference type="Proteomes" id="UP000295122">
    <property type="component" value="Unassembled WGS sequence"/>
</dbReference>
<feature type="region of interest" description="Disordered" evidence="1">
    <location>
        <begin position="190"/>
        <end position="239"/>
    </location>
</feature>
<dbReference type="AlphaFoldDB" id="A0A4R7BK32"/>
<protein>
    <recommendedName>
        <fullName evidence="2">BPL/LPL catalytic domain-containing protein</fullName>
    </recommendedName>
</protein>
<dbReference type="InterPro" id="IPR045864">
    <property type="entry name" value="aa-tRNA-synth_II/BPL/LPL"/>
</dbReference>
<name>A0A4R7BK32_9HYPH</name>
<dbReference type="InterPro" id="IPR004143">
    <property type="entry name" value="BPL_LPL_catalytic"/>
</dbReference>
<dbReference type="OrthoDB" id="9787898at2"/>
<keyword evidence="4" id="KW-1185">Reference proteome</keyword>
<evidence type="ECO:0000256" key="1">
    <source>
        <dbReference type="SAM" id="MobiDB-lite"/>
    </source>
</evidence>
<dbReference type="Gene3D" id="3.30.930.10">
    <property type="entry name" value="Bira Bifunctional Protein, Domain 2"/>
    <property type="match status" value="1"/>
</dbReference>
<evidence type="ECO:0000313" key="3">
    <source>
        <dbReference type="EMBL" id="TDR84565.1"/>
    </source>
</evidence>
<dbReference type="PROSITE" id="PS51733">
    <property type="entry name" value="BPL_LPL_CATALYTIC"/>
    <property type="match status" value="1"/>
</dbReference>
<dbReference type="PANTHER" id="PTHR43679">
    <property type="entry name" value="OCTANOYLTRANSFERASE LIPM-RELATED"/>
    <property type="match status" value="1"/>
</dbReference>